<dbReference type="InterPro" id="IPR029062">
    <property type="entry name" value="Class_I_gatase-like"/>
</dbReference>
<gene>
    <name evidence="2" type="ORF">BDZ90DRAFT_673</name>
</gene>
<dbReference type="GeneID" id="37031593"/>
<dbReference type="PANTHER" id="PTHR42695:SF5">
    <property type="entry name" value="GLUTAMINE AMIDOTRANSFERASE YLR126C-RELATED"/>
    <property type="match status" value="1"/>
</dbReference>
<feature type="domain" description="Glutamine amidotransferase" evidence="1">
    <location>
        <begin position="89"/>
        <end position="222"/>
    </location>
</feature>
<dbReference type="AlphaFoldDB" id="A0A316UX75"/>
<evidence type="ECO:0000313" key="2">
    <source>
        <dbReference type="EMBL" id="PWN29906.1"/>
    </source>
</evidence>
<dbReference type="RefSeq" id="XP_025364518.1">
    <property type="nucleotide sequence ID" value="XM_025509770.1"/>
</dbReference>
<keyword evidence="3" id="KW-1185">Reference proteome</keyword>
<dbReference type="InterPro" id="IPR017926">
    <property type="entry name" value="GATASE"/>
</dbReference>
<evidence type="ECO:0000259" key="1">
    <source>
        <dbReference type="Pfam" id="PF00117"/>
    </source>
</evidence>
<organism evidence="2 3">
    <name type="scientific">Jaminaea rosea</name>
    <dbReference type="NCBI Taxonomy" id="1569628"/>
    <lineage>
        <taxon>Eukaryota</taxon>
        <taxon>Fungi</taxon>
        <taxon>Dikarya</taxon>
        <taxon>Basidiomycota</taxon>
        <taxon>Ustilaginomycotina</taxon>
        <taxon>Exobasidiomycetes</taxon>
        <taxon>Microstromatales</taxon>
        <taxon>Microstromatales incertae sedis</taxon>
        <taxon>Jaminaea</taxon>
    </lineage>
</organism>
<dbReference type="CDD" id="cd01741">
    <property type="entry name" value="GATase1_1"/>
    <property type="match status" value="1"/>
</dbReference>
<evidence type="ECO:0000313" key="3">
    <source>
        <dbReference type="Proteomes" id="UP000245884"/>
    </source>
</evidence>
<proteinExistence type="predicted"/>
<dbReference type="SUPFAM" id="SSF52317">
    <property type="entry name" value="Class I glutamine amidotransferase-like"/>
    <property type="match status" value="1"/>
</dbReference>
<reference evidence="2 3" key="1">
    <citation type="journal article" date="2018" name="Mol. Biol. Evol.">
        <title>Broad Genomic Sampling Reveals a Smut Pathogenic Ancestry of the Fungal Clade Ustilaginomycotina.</title>
        <authorList>
            <person name="Kijpornyongpan T."/>
            <person name="Mondo S.J."/>
            <person name="Barry K."/>
            <person name="Sandor L."/>
            <person name="Lee J."/>
            <person name="Lipzen A."/>
            <person name="Pangilinan J."/>
            <person name="LaButti K."/>
            <person name="Hainaut M."/>
            <person name="Henrissat B."/>
            <person name="Grigoriev I.V."/>
            <person name="Spatafora J.W."/>
            <person name="Aime M.C."/>
        </authorList>
    </citation>
    <scope>NUCLEOTIDE SEQUENCE [LARGE SCALE GENOMIC DNA]</scope>
    <source>
        <strain evidence="2 3">MCA 5214</strain>
    </source>
</reference>
<dbReference type="GO" id="GO:0005829">
    <property type="term" value="C:cytosol"/>
    <property type="evidence" value="ECO:0007669"/>
    <property type="project" value="TreeGrafter"/>
</dbReference>
<sequence length="353" mass="38721">MSSANEQSTSTNPGKRTVSIALLVADTPPEDVVAAKGDYHRIYTSFLTRSLSTIRRHRWQERIELDVRPFDVVHAQHYPTDGQLADGLWDAILITGSATSVCDASSTPWMGKLLDFVRHVAEDHPLVRILGVCWGHQAVARAFGGEVEQNEAGGWELGVYDCELNEEGEEVWGFTKWDLEEERGSAGGALKMVDEEQDEGAPKKLRIQQVHKDHVTALPEDLNGTPFLNLCSTSATPIQSLCLRYPTDSPPMPSVAQTSQFIAFDTFTPPTSSGPSPPRGCQILTLQGHPEFDREIVELLIKGKATAMGAVPAGMVEEALQRAAREDDAMKIGRRIWAMLGVEEGREEGGESM</sequence>
<accession>A0A316UX75</accession>
<dbReference type="OrthoDB" id="92161at2759"/>
<dbReference type="PANTHER" id="PTHR42695">
    <property type="entry name" value="GLUTAMINE AMIDOTRANSFERASE YLR126C-RELATED"/>
    <property type="match status" value="1"/>
</dbReference>
<dbReference type="Proteomes" id="UP000245884">
    <property type="component" value="Unassembled WGS sequence"/>
</dbReference>
<dbReference type="STRING" id="1569628.A0A316UX75"/>
<dbReference type="GO" id="GO:0005634">
    <property type="term" value="C:nucleus"/>
    <property type="evidence" value="ECO:0007669"/>
    <property type="project" value="TreeGrafter"/>
</dbReference>
<dbReference type="Pfam" id="PF00117">
    <property type="entry name" value="GATase"/>
    <property type="match status" value="1"/>
</dbReference>
<name>A0A316UX75_9BASI</name>
<dbReference type="EMBL" id="KZ819662">
    <property type="protein sequence ID" value="PWN29906.1"/>
    <property type="molecule type" value="Genomic_DNA"/>
</dbReference>
<protein>
    <recommendedName>
        <fullName evidence="1">Glutamine amidotransferase domain-containing protein</fullName>
    </recommendedName>
</protein>
<dbReference type="Gene3D" id="3.40.50.880">
    <property type="match status" value="1"/>
</dbReference>
<dbReference type="InterPro" id="IPR044992">
    <property type="entry name" value="ChyE-like"/>
</dbReference>